<evidence type="ECO:0000256" key="1">
    <source>
        <dbReference type="ARBA" id="ARBA00004651"/>
    </source>
</evidence>
<evidence type="ECO:0000313" key="9">
    <source>
        <dbReference type="EMBL" id="SCB29193.1"/>
    </source>
</evidence>
<dbReference type="GO" id="GO:0043190">
    <property type="term" value="C:ATP-binding cassette (ABC) transporter complex"/>
    <property type="evidence" value="ECO:0007669"/>
    <property type="project" value="TreeGrafter"/>
</dbReference>
<dbReference type="PANTHER" id="PTHR47737">
    <property type="entry name" value="GLYCINE BETAINE/PROLINE BETAINE TRANSPORT SYSTEM PERMEASE PROTEIN PROW"/>
    <property type="match status" value="1"/>
</dbReference>
<feature type="transmembrane region" description="Helical" evidence="7">
    <location>
        <begin position="43"/>
        <end position="64"/>
    </location>
</feature>
<dbReference type="GO" id="GO:0005275">
    <property type="term" value="F:amine transmembrane transporter activity"/>
    <property type="evidence" value="ECO:0007669"/>
    <property type="project" value="TreeGrafter"/>
</dbReference>
<evidence type="ECO:0000256" key="5">
    <source>
        <dbReference type="ARBA" id="ARBA00022989"/>
    </source>
</evidence>
<gene>
    <name evidence="9" type="ORF">GA0061102_101583</name>
</gene>
<dbReference type="Pfam" id="PF00528">
    <property type="entry name" value="BPD_transp_1"/>
    <property type="match status" value="1"/>
</dbReference>
<feature type="transmembrane region" description="Helical" evidence="7">
    <location>
        <begin position="218"/>
        <end position="241"/>
    </location>
</feature>
<sequence>MDISVIADAFDAWTDDALGWISDNGNWIFDPLRTVLEGTYNGVLWLLQLPPFYVIAIIGALFAWRLINVASGLLAGLALFFCAVMGLWNETISTLALVTTATLFALMIGIPMGIVAGFLQWFDRFLEPILDLIQTLPPYIYLLPAIALLGFGPATALVATFIVAMPPAIRLTSLGIRMTPPAFIELGQASGLTPWQMFTKIRLPFAIPSVMAGINQSLMMAFGMVVIAGIVGSGGLGQTIYSAVRTLDMATSINAAIAIVILTMVLDRLTQSAARRAKVGAR</sequence>
<dbReference type="RefSeq" id="WP_092849253.1">
    <property type="nucleotide sequence ID" value="NZ_FMAH01000015.1"/>
</dbReference>
<dbReference type="Proteomes" id="UP000199435">
    <property type="component" value="Unassembled WGS sequence"/>
</dbReference>
<dbReference type="InterPro" id="IPR035906">
    <property type="entry name" value="MetI-like_sf"/>
</dbReference>
<dbReference type="OrthoDB" id="9815258at2"/>
<evidence type="ECO:0000256" key="3">
    <source>
        <dbReference type="ARBA" id="ARBA00022475"/>
    </source>
</evidence>
<accession>A0A1C3VN14</accession>
<dbReference type="SUPFAM" id="SSF161098">
    <property type="entry name" value="MetI-like"/>
    <property type="match status" value="1"/>
</dbReference>
<dbReference type="InterPro" id="IPR000515">
    <property type="entry name" value="MetI-like"/>
</dbReference>
<protein>
    <submittedName>
        <fullName evidence="9">Glycine betaine/proline transport system permease protein</fullName>
    </submittedName>
</protein>
<keyword evidence="3" id="KW-1003">Cell membrane</keyword>
<dbReference type="Gene3D" id="1.10.3720.10">
    <property type="entry name" value="MetI-like"/>
    <property type="match status" value="1"/>
</dbReference>
<keyword evidence="4 7" id="KW-0812">Transmembrane</keyword>
<dbReference type="FunFam" id="1.10.3720.10:FF:000001">
    <property type="entry name" value="Glycine betaine ABC transporter, permease"/>
    <property type="match status" value="1"/>
</dbReference>
<dbReference type="AlphaFoldDB" id="A0A1C3VN14"/>
<dbReference type="CDD" id="cd06261">
    <property type="entry name" value="TM_PBP2"/>
    <property type="match status" value="1"/>
</dbReference>
<dbReference type="STRING" id="411945.GA0061102_101583"/>
<dbReference type="PANTHER" id="PTHR47737:SF1">
    <property type="entry name" value="GLYCINE BETAINE_PROLINE BETAINE TRANSPORT SYSTEM PERMEASE PROTEIN PROW"/>
    <property type="match status" value="1"/>
</dbReference>
<evidence type="ECO:0000256" key="7">
    <source>
        <dbReference type="RuleBase" id="RU363032"/>
    </source>
</evidence>
<keyword evidence="2 7" id="KW-0813">Transport</keyword>
<feature type="domain" description="ABC transmembrane type-1" evidence="8">
    <location>
        <begin position="91"/>
        <end position="270"/>
    </location>
</feature>
<name>A0A1C3VN14_9HYPH</name>
<dbReference type="GO" id="GO:0015871">
    <property type="term" value="P:choline transport"/>
    <property type="evidence" value="ECO:0007669"/>
    <property type="project" value="TreeGrafter"/>
</dbReference>
<dbReference type="GO" id="GO:0031460">
    <property type="term" value="P:glycine betaine transport"/>
    <property type="evidence" value="ECO:0007669"/>
    <property type="project" value="TreeGrafter"/>
</dbReference>
<evidence type="ECO:0000259" key="8">
    <source>
        <dbReference type="PROSITE" id="PS50928"/>
    </source>
</evidence>
<evidence type="ECO:0000313" key="10">
    <source>
        <dbReference type="Proteomes" id="UP000199435"/>
    </source>
</evidence>
<organism evidence="9 10">
    <name type="scientific">Rhizobium miluonense</name>
    <dbReference type="NCBI Taxonomy" id="411945"/>
    <lineage>
        <taxon>Bacteria</taxon>
        <taxon>Pseudomonadati</taxon>
        <taxon>Pseudomonadota</taxon>
        <taxon>Alphaproteobacteria</taxon>
        <taxon>Hyphomicrobiales</taxon>
        <taxon>Rhizobiaceae</taxon>
        <taxon>Rhizobium/Agrobacterium group</taxon>
        <taxon>Rhizobium</taxon>
    </lineage>
</organism>
<dbReference type="PROSITE" id="PS50928">
    <property type="entry name" value="ABC_TM1"/>
    <property type="match status" value="1"/>
</dbReference>
<keyword evidence="5 7" id="KW-1133">Transmembrane helix</keyword>
<evidence type="ECO:0000256" key="4">
    <source>
        <dbReference type="ARBA" id="ARBA00022692"/>
    </source>
</evidence>
<feature type="transmembrane region" description="Helical" evidence="7">
    <location>
        <begin position="247"/>
        <end position="266"/>
    </location>
</feature>
<keyword evidence="10" id="KW-1185">Reference proteome</keyword>
<dbReference type="GO" id="GO:0015226">
    <property type="term" value="F:carnitine transmembrane transporter activity"/>
    <property type="evidence" value="ECO:0007669"/>
    <property type="project" value="TreeGrafter"/>
</dbReference>
<feature type="transmembrane region" description="Helical" evidence="7">
    <location>
        <begin position="95"/>
        <end position="119"/>
    </location>
</feature>
<evidence type="ECO:0000256" key="6">
    <source>
        <dbReference type="ARBA" id="ARBA00023136"/>
    </source>
</evidence>
<comment type="similarity">
    <text evidence="7">Belongs to the binding-protein-dependent transport system permease family.</text>
</comment>
<feature type="transmembrane region" description="Helical" evidence="7">
    <location>
        <begin position="139"/>
        <end position="164"/>
    </location>
</feature>
<comment type="subcellular location">
    <subcellularLocation>
        <location evidence="1 7">Cell membrane</location>
        <topology evidence="1 7">Multi-pass membrane protein</topology>
    </subcellularLocation>
</comment>
<reference evidence="10" key="1">
    <citation type="submission" date="2016-08" db="EMBL/GenBank/DDBJ databases">
        <authorList>
            <person name="Varghese N."/>
            <person name="Submissions Spin"/>
        </authorList>
    </citation>
    <scope>NUCLEOTIDE SEQUENCE [LARGE SCALE GENOMIC DNA]</scope>
    <source>
        <strain evidence="10">HAMBI 2971</strain>
    </source>
</reference>
<feature type="transmembrane region" description="Helical" evidence="7">
    <location>
        <begin position="70"/>
        <end position="88"/>
    </location>
</feature>
<proteinExistence type="inferred from homology"/>
<keyword evidence="6 7" id="KW-0472">Membrane</keyword>
<dbReference type="EMBL" id="FMAH01000015">
    <property type="protein sequence ID" value="SCB29193.1"/>
    <property type="molecule type" value="Genomic_DNA"/>
</dbReference>
<evidence type="ECO:0000256" key="2">
    <source>
        <dbReference type="ARBA" id="ARBA00022448"/>
    </source>
</evidence>